<reference evidence="5" key="1">
    <citation type="submission" date="2023-03" db="EMBL/GenBank/DDBJ databases">
        <title>Actinoallomurus iriomotensis NBRC 103681.</title>
        <authorList>
            <person name="Ichikawa N."/>
            <person name="Sato H."/>
            <person name="Tonouchi N."/>
        </authorList>
    </citation>
    <scope>NUCLEOTIDE SEQUENCE</scope>
    <source>
        <strain evidence="5">NBRC 103681</strain>
    </source>
</reference>
<evidence type="ECO:0000256" key="1">
    <source>
        <dbReference type="ARBA" id="ARBA00023015"/>
    </source>
</evidence>
<proteinExistence type="predicted"/>
<dbReference type="EMBL" id="BSTJ01000003">
    <property type="protein sequence ID" value="GLY75059.1"/>
    <property type="molecule type" value="Genomic_DNA"/>
</dbReference>
<evidence type="ECO:0000313" key="5">
    <source>
        <dbReference type="EMBL" id="GLY75059.1"/>
    </source>
</evidence>
<dbReference type="SUPFAM" id="SSF46894">
    <property type="entry name" value="C-terminal effector domain of the bipartite response regulators"/>
    <property type="match status" value="1"/>
</dbReference>
<dbReference type="SMART" id="SM00421">
    <property type="entry name" value="HTH_LUXR"/>
    <property type="match status" value="1"/>
</dbReference>
<protein>
    <submittedName>
        <fullName evidence="5">DNA-binding response regulator</fullName>
    </submittedName>
</protein>
<dbReference type="Proteomes" id="UP001165135">
    <property type="component" value="Unassembled WGS sequence"/>
</dbReference>
<dbReference type="InterPro" id="IPR039420">
    <property type="entry name" value="WalR-like"/>
</dbReference>
<gene>
    <name evidence="5" type="ORF">Airi01_033260</name>
</gene>
<dbReference type="Gene3D" id="3.40.50.2300">
    <property type="match status" value="1"/>
</dbReference>
<organism evidence="5 6">
    <name type="scientific">Actinoallomurus iriomotensis</name>
    <dbReference type="NCBI Taxonomy" id="478107"/>
    <lineage>
        <taxon>Bacteria</taxon>
        <taxon>Bacillati</taxon>
        <taxon>Actinomycetota</taxon>
        <taxon>Actinomycetes</taxon>
        <taxon>Streptosporangiales</taxon>
        <taxon>Thermomonosporaceae</taxon>
        <taxon>Actinoallomurus</taxon>
    </lineage>
</organism>
<keyword evidence="2 5" id="KW-0238">DNA-binding</keyword>
<comment type="caution">
    <text evidence="5">The sequence shown here is derived from an EMBL/GenBank/DDBJ whole genome shotgun (WGS) entry which is preliminary data.</text>
</comment>
<dbReference type="PANTHER" id="PTHR43214">
    <property type="entry name" value="TWO-COMPONENT RESPONSE REGULATOR"/>
    <property type="match status" value="1"/>
</dbReference>
<evidence type="ECO:0000313" key="6">
    <source>
        <dbReference type="Proteomes" id="UP001165135"/>
    </source>
</evidence>
<name>A0A9W6RGB5_9ACTN</name>
<feature type="domain" description="HTH luxR-type" evidence="4">
    <location>
        <begin position="150"/>
        <end position="207"/>
    </location>
</feature>
<evidence type="ECO:0000259" key="4">
    <source>
        <dbReference type="SMART" id="SM00421"/>
    </source>
</evidence>
<dbReference type="GO" id="GO:0006355">
    <property type="term" value="P:regulation of DNA-templated transcription"/>
    <property type="evidence" value="ECO:0007669"/>
    <property type="project" value="InterPro"/>
</dbReference>
<dbReference type="GO" id="GO:0003677">
    <property type="term" value="F:DNA binding"/>
    <property type="evidence" value="ECO:0007669"/>
    <property type="project" value="UniProtKB-KW"/>
</dbReference>
<dbReference type="PANTHER" id="PTHR43214:SF24">
    <property type="entry name" value="TRANSCRIPTIONAL REGULATORY PROTEIN NARL-RELATED"/>
    <property type="match status" value="1"/>
</dbReference>
<dbReference type="InterPro" id="IPR000792">
    <property type="entry name" value="Tscrpt_reg_LuxR_C"/>
</dbReference>
<evidence type="ECO:0000256" key="2">
    <source>
        <dbReference type="ARBA" id="ARBA00023125"/>
    </source>
</evidence>
<accession>A0A9W6RGB5</accession>
<keyword evidence="1" id="KW-0805">Transcription regulation</keyword>
<evidence type="ECO:0000256" key="3">
    <source>
        <dbReference type="ARBA" id="ARBA00023163"/>
    </source>
</evidence>
<sequence>MHTGEMRIMVGGDDAPLADRTAELGGSYGAEVTATAGGFSALMRAAGRERPNVVVTTVGPSYADHGKIGTALNLRRGDPAAGVVLLSRFVEVSYTEDLVAVGGGVGYLQAGSLNRPADVVLALRRVASGGFGFDEEVIGNLFACTWVPELRSLGTVEREVVRLVAEGWSDDAIAARLWFDEATVVKVVTEVFTKLGLEPEADTTRRAFAVLSRAAERTSPPP</sequence>
<dbReference type="InterPro" id="IPR016032">
    <property type="entry name" value="Sig_transdc_resp-reg_C-effctor"/>
</dbReference>
<dbReference type="AlphaFoldDB" id="A0A9W6RGB5"/>
<keyword evidence="3" id="KW-0804">Transcription</keyword>